<dbReference type="PRINTS" id="PR00069">
    <property type="entry name" value="ALDKETRDTASE"/>
</dbReference>
<accession>A0ABY3PIH7</accession>
<dbReference type="RefSeq" id="WP_230840427.1">
    <property type="nucleotide sequence ID" value="NZ_CP063845.1"/>
</dbReference>
<dbReference type="InterPro" id="IPR023210">
    <property type="entry name" value="NADP_OxRdtase_dom"/>
</dbReference>
<proteinExistence type="predicted"/>
<name>A0ABY3PIH7_9CYAN</name>
<dbReference type="Pfam" id="PF00248">
    <property type="entry name" value="Aldo_ket_red"/>
    <property type="match status" value="1"/>
</dbReference>
<reference evidence="2 3" key="1">
    <citation type="journal article" date="2021" name="Genome Biol. Evol.">
        <title>Complete Genome Sequencing of a Novel Gloeobacter Species from a Waterfall Cave in Mexico.</title>
        <authorList>
            <person name="Saw J.H."/>
            <person name="Cardona T."/>
            <person name="Montejano G."/>
        </authorList>
    </citation>
    <scope>NUCLEOTIDE SEQUENCE [LARGE SCALE GENOMIC DNA]</scope>
    <source>
        <strain evidence="2">MG652769</strain>
    </source>
</reference>
<dbReference type="Gene3D" id="3.20.20.100">
    <property type="entry name" value="NADP-dependent oxidoreductase domain"/>
    <property type="match status" value="1"/>
</dbReference>
<dbReference type="CDD" id="cd19091">
    <property type="entry name" value="AKR_PsAKR"/>
    <property type="match status" value="1"/>
</dbReference>
<feature type="domain" description="NADP-dependent oxidoreductase" evidence="1">
    <location>
        <begin position="15"/>
        <end position="317"/>
    </location>
</feature>
<evidence type="ECO:0000313" key="3">
    <source>
        <dbReference type="Proteomes" id="UP001054846"/>
    </source>
</evidence>
<dbReference type="Proteomes" id="UP001054846">
    <property type="component" value="Chromosome"/>
</dbReference>
<dbReference type="InterPro" id="IPR036812">
    <property type="entry name" value="NAD(P)_OxRdtase_dom_sf"/>
</dbReference>
<dbReference type="SUPFAM" id="SSF51430">
    <property type="entry name" value="NAD(P)-linked oxidoreductase"/>
    <property type="match status" value="1"/>
</dbReference>
<dbReference type="InterPro" id="IPR020471">
    <property type="entry name" value="AKR"/>
</dbReference>
<sequence>MQYTRLGDTGLIVSRLAFGAMTFGSGEGAFASVYKVDQDGAARLVAQALDAGINFFNTADAYAGGQSEAMLGKALGSHRQDVAIATKVGMRTGEALVHAGLSRRHILASAEGSLRRLGTDYIDVYLVHRIDPYTPLEETLEALDFLVRQGKVRYVGYSNWPAWLAAKAVGLQREHGWERFRANEMYYSLVGRDLEHEVVPFALDAGVGITVWSPLAGGFLSGKYTREDPEGGGGRLTGFDFLPFDRERGYAVVDALREIAAVHGATPAQVALAWLLSRPHVASILVGASRESQLADNLGTADLVLTAEEIRGLDELTEPLAIYPNWFNAKVYDGAVQDALRPGHC</sequence>
<evidence type="ECO:0000259" key="1">
    <source>
        <dbReference type="Pfam" id="PF00248"/>
    </source>
</evidence>
<keyword evidence="3" id="KW-1185">Reference proteome</keyword>
<organism evidence="2 3">
    <name type="scientific">Gloeobacter morelensis MG652769</name>
    <dbReference type="NCBI Taxonomy" id="2781736"/>
    <lineage>
        <taxon>Bacteria</taxon>
        <taxon>Bacillati</taxon>
        <taxon>Cyanobacteriota</taxon>
        <taxon>Cyanophyceae</taxon>
        <taxon>Gloeobacterales</taxon>
        <taxon>Gloeobacteraceae</taxon>
        <taxon>Gloeobacter</taxon>
        <taxon>Gloeobacter morelensis</taxon>
    </lineage>
</organism>
<dbReference type="PANTHER" id="PTHR43364:SF18">
    <property type="entry name" value="OXIDOREDUCTASE"/>
    <property type="match status" value="1"/>
</dbReference>
<protein>
    <submittedName>
        <fullName evidence="2">Aldo/keto reductase</fullName>
    </submittedName>
</protein>
<dbReference type="InterPro" id="IPR050523">
    <property type="entry name" value="AKR_Detox_Biosynth"/>
</dbReference>
<dbReference type="PANTHER" id="PTHR43364">
    <property type="entry name" value="NADH-SPECIFIC METHYLGLYOXAL REDUCTASE-RELATED"/>
    <property type="match status" value="1"/>
</dbReference>
<gene>
    <name evidence="2" type="ORF">ISF26_16705</name>
</gene>
<dbReference type="EMBL" id="CP063845">
    <property type="protein sequence ID" value="UFP93424.1"/>
    <property type="molecule type" value="Genomic_DNA"/>
</dbReference>
<evidence type="ECO:0000313" key="2">
    <source>
        <dbReference type="EMBL" id="UFP93424.1"/>
    </source>
</evidence>